<evidence type="ECO:0000259" key="1">
    <source>
        <dbReference type="Pfam" id="PF01370"/>
    </source>
</evidence>
<dbReference type="GO" id="GO:0050577">
    <property type="term" value="F:GDP-L-fucose synthase activity"/>
    <property type="evidence" value="ECO:0007669"/>
    <property type="project" value="TreeGrafter"/>
</dbReference>
<dbReference type="Pfam" id="PF01370">
    <property type="entry name" value="Epimerase"/>
    <property type="match status" value="1"/>
</dbReference>
<name>A0A1M6L693_PARC5</name>
<sequence length="310" mass="35725">MTKMNRTTWLLTGGNGFVGSNLKNKLQNLFPNIDILSPSSKELDLRDFNETLKFLEKSKVEVVIHLAANMAGIGELTERPLKYFEDNVLINFNIIRTCLMTKVNKFLTLGSTCGFSRSTPIPMKEEHFWCGKPENTYGTAKLLLLEHLMSQSKMEWLYLVPANIYGEGDHFDELRSHVIPATILKFENAKSEKKSYINVWGDGSQVRDFIYIDDLTSIICEFLKLNKWEERIVNVSTGKGTSIKEIVFHIRKYMELEDIKINWLLDKPTGLPIKVIDNGKLSNIIKNYKFITIEEGLKSTIEWFNNKQNM</sequence>
<dbReference type="PANTHER" id="PTHR43238">
    <property type="entry name" value="GDP-L-FUCOSE SYNTHASE"/>
    <property type="match status" value="1"/>
</dbReference>
<gene>
    <name evidence="2" type="ORF">SAMN02745912_00678</name>
</gene>
<keyword evidence="3" id="KW-1185">Reference proteome</keyword>
<accession>A0A1M6L693</accession>
<dbReference type="Proteomes" id="UP000184465">
    <property type="component" value="Unassembled WGS sequence"/>
</dbReference>
<dbReference type="EMBL" id="FRAG01000005">
    <property type="protein sequence ID" value="SHJ66706.1"/>
    <property type="molecule type" value="Genomic_DNA"/>
</dbReference>
<dbReference type="Gene3D" id="3.90.25.10">
    <property type="entry name" value="UDP-galactose 4-epimerase, domain 1"/>
    <property type="match status" value="1"/>
</dbReference>
<dbReference type="RefSeq" id="WP_073146963.1">
    <property type="nucleotide sequence ID" value="NZ_FRAG01000005.1"/>
</dbReference>
<dbReference type="InterPro" id="IPR036291">
    <property type="entry name" value="NAD(P)-bd_dom_sf"/>
</dbReference>
<feature type="domain" description="NAD-dependent epimerase/dehydratase" evidence="1">
    <location>
        <begin position="9"/>
        <end position="235"/>
    </location>
</feature>
<reference evidence="3" key="1">
    <citation type="submission" date="2016-11" db="EMBL/GenBank/DDBJ databases">
        <authorList>
            <person name="Varghese N."/>
            <person name="Submissions S."/>
        </authorList>
    </citation>
    <scope>NUCLEOTIDE SEQUENCE [LARGE SCALE GENOMIC DNA]</scope>
    <source>
        <strain evidence="3">DSM 15212 / CIP 107654 / DViRD3</strain>
    </source>
</reference>
<dbReference type="InterPro" id="IPR001509">
    <property type="entry name" value="Epimerase_deHydtase"/>
</dbReference>
<dbReference type="AlphaFoldDB" id="A0A1M6L693"/>
<protein>
    <submittedName>
        <fullName evidence="2">GDP-L-fucose synthase</fullName>
    </submittedName>
</protein>
<evidence type="ECO:0000313" key="3">
    <source>
        <dbReference type="Proteomes" id="UP000184465"/>
    </source>
</evidence>
<dbReference type="SUPFAM" id="SSF51735">
    <property type="entry name" value="NAD(P)-binding Rossmann-fold domains"/>
    <property type="match status" value="1"/>
</dbReference>
<dbReference type="PANTHER" id="PTHR43238:SF1">
    <property type="entry name" value="GDP-L-FUCOSE SYNTHASE"/>
    <property type="match status" value="1"/>
</dbReference>
<evidence type="ECO:0000313" key="2">
    <source>
        <dbReference type="EMBL" id="SHJ66706.1"/>
    </source>
</evidence>
<dbReference type="Gene3D" id="3.40.50.720">
    <property type="entry name" value="NAD(P)-binding Rossmann-like Domain"/>
    <property type="match status" value="1"/>
</dbReference>
<organism evidence="2 3">
    <name type="scientific">Paramaledivibacter caminithermalis (strain DSM 15212 / CIP 107654 / DViRD3)</name>
    <name type="common">Clostridium caminithermale</name>
    <dbReference type="NCBI Taxonomy" id="1121301"/>
    <lineage>
        <taxon>Bacteria</taxon>
        <taxon>Bacillati</taxon>
        <taxon>Bacillota</taxon>
        <taxon>Clostridia</taxon>
        <taxon>Peptostreptococcales</taxon>
        <taxon>Caminicellaceae</taxon>
        <taxon>Paramaledivibacter</taxon>
    </lineage>
</organism>
<dbReference type="STRING" id="1121301.SAMN02745912_00678"/>
<proteinExistence type="predicted"/>